<gene>
    <name evidence="2" type="ORF">P691DRAFT_800783</name>
</gene>
<dbReference type="SMART" id="SM00256">
    <property type="entry name" value="FBOX"/>
    <property type="match status" value="1"/>
</dbReference>
<dbReference type="Pfam" id="PF00646">
    <property type="entry name" value="F-box"/>
    <property type="match status" value="1"/>
</dbReference>
<feature type="domain" description="F-box" evidence="1">
    <location>
        <begin position="6"/>
        <end position="48"/>
    </location>
</feature>
<dbReference type="EMBL" id="MU151160">
    <property type="protein sequence ID" value="KAF9448466.1"/>
    <property type="molecule type" value="Genomic_DNA"/>
</dbReference>
<dbReference type="OrthoDB" id="2635672at2759"/>
<evidence type="ECO:0000313" key="2">
    <source>
        <dbReference type="EMBL" id="KAF9448466.1"/>
    </source>
</evidence>
<organism evidence="2 3">
    <name type="scientific">Macrolepiota fuliginosa MF-IS2</name>
    <dbReference type="NCBI Taxonomy" id="1400762"/>
    <lineage>
        <taxon>Eukaryota</taxon>
        <taxon>Fungi</taxon>
        <taxon>Dikarya</taxon>
        <taxon>Basidiomycota</taxon>
        <taxon>Agaricomycotina</taxon>
        <taxon>Agaricomycetes</taxon>
        <taxon>Agaricomycetidae</taxon>
        <taxon>Agaricales</taxon>
        <taxon>Agaricineae</taxon>
        <taxon>Agaricaceae</taxon>
        <taxon>Macrolepiota</taxon>
    </lineage>
</organism>
<dbReference type="AlphaFoldDB" id="A0A9P5XES3"/>
<evidence type="ECO:0000259" key="1">
    <source>
        <dbReference type="PROSITE" id="PS50181"/>
    </source>
</evidence>
<dbReference type="PROSITE" id="PS50181">
    <property type="entry name" value="FBOX"/>
    <property type="match status" value="1"/>
</dbReference>
<name>A0A9P5XES3_9AGAR</name>
<comment type="caution">
    <text evidence="2">The sequence shown here is derived from an EMBL/GenBank/DDBJ whole genome shotgun (WGS) entry which is preliminary data.</text>
</comment>
<reference evidence="2" key="1">
    <citation type="submission" date="2020-11" db="EMBL/GenBank/DDBJ databases">
        <authorList>
            <consortium name="DOE Joint Genome Institute"/>
            <person name="Ahrendt S."/>
            <person name="Riley R."/>
            <person name="Andreopoulos W."/>
            <person name="Labutti K."/>
            <person name="Pangilinan J."/>
            <person name="Ruiz-Duenas F.J."/>
            <person name="Barrasa J.M."/>
            <person name="Sanchez-Garcia M."/>
            <person name="Camarero S."/>
            <person name="Miyauchi S."/>
            <person name="Serrano A."/>
            <person name="Linde D."/>
            <person name="Babiker R."/>
            <person name="Drula E."/>
            <person name="Ayuso-Fernandez I."/>
            <person name="Pacheco R."/>
            <person name="Padilla G."/>
            <person name="Ferreira P."/>
            <person name="Barriuso J."/>
            <person name="Kellner H."/>
            <person name="Castanera R."/>
            <person name="Alfaro M."/>
            <person name="Ramirez L."/>
            <person name="Pisabarro A.G."/>
            <person name="Kuo A."/>
            <person name="Tritt A."/>
            <person name="Lipzen A."/>
            <person name="He G."/>
            <person name="Yan M."/>
            <person name="Ng V."/>
            <person name="Cullen D."/>
            <person name="Martin F."/>
            <person name="Rosso M.-N."/>
            <person name="Henrissat B."/>
            <person name="Hibbett D."/>
            <person name="Martinez A.T."/>
            <person name="Grigoriev I.V."/>
        </authorList>
    </citation>
    <scope>NUCLEOTIDE SEQUENCE</scope>
    <source>
        <strain evidence="2">MF-IS2</strain>
    </source>
</reference>
<dbReference type="Proteomes" id="UP000807342">
    <property type="component" value="Unassembled WGS sequence"/>
</dbReference>
<dbReference type="SUPFAM" id="SSF52047">
    <property type="entry name" value="RNI-like"/>
    <property type="match status" value="1"/>
</dbReference>
<proteinExistence type="predicted"/>
<dbReference type="InterPro" id="IPR001810">
    <property type="entry name" value="F-box_dom"/>
</dbReference>
<accession>A0A9P5XES3</accession>
<sequence length="557" mass="62732">MTQGTRATIHDLPIEVLDIILDGLDNRSLLALARVSRSLGQAMLWSVVPATTIHHVNSHSEFIIGPDAPAAFLPVVAVSLWTPKITAITYSVERDDEGHFLDDMRGLSAILPRLTRGLLKSLNVRIAFDYAGPARRFEQWRDTDKSDWPEVLSRLLDIATSVGCSRIEFSNGQIRPLDLEPYPFEFPDRPDAFSRFRDDIKSMFREFNHKPLSPTTPGVRALIFETPIFFTDHFLSRTVKVLQQTSPTIQSLTISFPGSRQWIRSGWLMWSNLCLSVRFPHLSSLVLKSSEATSTVDITCDALLDLLSHLPNLTSLTFDFVLRFPLIPLRKRYPILPKLESLEAQSRFLPWLIPFTRRAWKRGPFLPIAGGMKWRPSPMSIRILPARREMTTMDDPDVGILCLNALFPLDRGSWSPPAPDISVTLEMNFAERPWVQWIIPRALKHRSTASSRIQGRPGPLEKSRIVRLMLAVVDGSAGPQSPLPDDNFSQIIEWMGMFPKLEHLEILGQPFIQSAVNGALCAAILKGCPQLKSFKFNGNTIESGYSRVTSPMIHSDP</sequence>
<evidence type="ECO:0000313" key="3">
    <source>
        <dbReference type="Proteomes" id="UP000807342"/>
    </source>
</evidence>
<protein>
    <recommendedName>
        <fullName evidence="1">F-box domain-containing protein</fullName>
    </recommendedName>
</protein>
<keyword evidence="3" id="KW-1185">Reference proteome</keyword>